<accession>A0A1B2DW27</accession>
<evidence type="ECO:0000256" key="1">
    <source>
        <dbReference type="SAM" id="MobiDB-lite"/>
    </source>
</evidence>
<proteinExistence type="predicted"/>
<gene>
    <name evidence="3" type="ORF">BBD41_04600</name>
</gene>
<feature type="region of interest" description="Disordered" evidence="1">
    <location>
        <begin position="182"/>
        <end position="204"/>
    </location>
</feature>
<keyword evidence="2" id="KW-0472">Membrane</keyword>
<dbReference type="RefSeq" id="WP_099476845.1">
    <property type="nucleotide sequence ID" value="NZ_CP016809.1"/>
</dbReference>
<feature type="transmembrane region" description="Helical" evidence="2">
    <location>
        <begin position="7"/>
        <end position="27"/>
    </location>
</feature>
<dbReference type="Pfam" id="PF09581">
    <property type="entry name" value="Spore_III_AF"/>
    <property type="match status" value="1"/>
</dbReference>
<dbReference type="EMBL" id="CP016809">
    <property type="protein sequence ID" value="ANY71924.1"/>
    <property type="molecule type" value="Genomic_DNA"/>
</dbReference>
<dbReference type="NCBIfam" id="TIGR02896">
    <property type="entry name" value="spore_III_AF"/>
    <property type="match status" value="1"/>
</dbReference>
<keyword evidence="2" id="KW-0812">Transmembrane</keyword>
<keyword evidence="2" id="KW-1133">Transmembrane helix</keyword>
<organism evidence="3">
    <name type="scientific">Paenibacillus ihbetae</name>
    <dbReference type="NCBI Taxonomy" id="1870820"/>
    <lineage>
        <taxon>Bacteria</taxon>
        <taxon>Bacillati</taxon>
        <taxon>Bacillota</taxon>
        <taxon>Bacilli</taxon>
        <taxon>Bacillales</taxon>
        <taxon>Paenibacillaceae</taxon>
        <taxon>Paenibacillus</taxon>
    </lineage>
</organism>
<protein>
    <submittedName>
        <fullName evidence="3">Stage III sporulation protein AF</fullName>
    </submittedName>
</protein>
<evidence type="ECO:0000313" key="3">
    <source>
        <dbReference type="EMBL" id="ANY71924.1"/>
    </source>
</evidence>
<dbReference type="KEGG" id="pib:BBD41_04600"/>
<dbReference type="InterPro" id="IPR014245">
    <property type="entry name" value="Spore_III_AF"/>
</dbReference>
<name>A0A1B2DW27_9BACL</name>
<feature type="transmembrane region" description="Helical" evidence="2">
    <location>
        <begin position="33"/>
        <end position="54"/>
    </location>
</feature>
<dbReference type="AlphaFoldDB" id="A0A1B2DW27"/>
<sequence>MDWLSDWLKNVIMVVLFAAFVDLILPGKALERYARLVLSLIILLTLLSPIIRLLTDPPEQQLAQELERQEKGLPPEMQLESILAQADKLKDVQQSQSLEWAGSELARVMKEEIAAETGEAVQEVEVVLAATRAEGNSYTGADIRSVDVKLNAPSEAAVSEEGAEEKEPIGVTPVETIEVNIESGTTDNKGRAEPPQGREAVSKEYKAREAQIVKYISQRWDLNPDLITIHLPEHGQDDKKL</sequence>
<reference evidence="3" key="1">
    <citation type="submission" date="2016-08" db="EMBL/GenBank/DDBJ databases">
        <title>Complete Genome Seqeunce of Paenibacillus sp. nov. IHBB 9852 from high altitute lake of Indian trans-Himalayas.</title>
        <authorList>
            <person name="Kiran S."/>
            <person name="Swarnkar M.K."/>
            <person name="Rana A."/>
            <person name="Tewari R."/>
            <person name="Gulati A."/>
        </authorList>
    </citation>
    <scope>NUCLEOTIDE SEQUENCE [LARGE SCALE GENOMIC DNA]</scope>
    <source>
        <strain evidence="3">IHBB 9852</strain>
    </source>
</reference>
<evidence type="ECO:0000256" key="2">
    <source>
        <dbReference type="SAM" id="Phobius"/>
    </source>
</evidence>